<dbReference type="Proteomes" id="UP001341840">
    <property type="component" value="Unassembled WGS sequence"/>
</dbReference>
<name>A0ABU6UWM9_9FABA</name>
<reference evidence="1 2" key="1">
    <citation type="journal article" date="2023" name="Plants (Basel)">
        <title>Bridging the Gap: Combining Genomics and Transcriptomics Approaches to Understand Stylosanthes scabra, an Orphan Legume from the Brazilian Caatinga.</title>
        <authorList>
            <person name="Ferreira-Neto J.R.C."/>
            <person name="da Silva M.D."/>
            <person name="Binneck E."/>
            <person name="de Melo N.F."/>
            <person name="da Silva R.H."/>
            <person name="de Melo A.L.T.M."/>
            <person name="Pandolfi V."/>
            <person name="Bustamante F.O."/>
            <person name="Brasileiro-Vidal A.C."/>
            <person name="Benko-Iseppon A.M."/>
        </authorList>
    </citation>
    <scope>NUCLEOTIDE SEQUENCE [LARGE SCALE GENOMIC DNA]</scope>
    <source>
        <tissue evidence="1">Leaves</tissue>
    </source>
</reference>
<sequence>MHTHQAESLVNLYCELRWPNFDQRIENRRVARDVDCQRSGFGGVITHSEGEFYETPLDMLGRRCCYSQSSSAASKPDPVVDAGIPPISRALQARNDNYTHLGSAESEIRPQFEIHTYLGSAEPEIRISGLQSPR</sequence>
<proteinExistence type="predicted"/>
<accession>A0ABU6UWM9</accession>
<gene>
    <name evidence="1" type="ORF">PIB30_090559</name>
</gene>
<organism evidence="1 2">
    <name type="scientific">Stylosanthes scabra</name>
    <dbReference type="NCBI Taxonomy" id="79078"/>
    <lineage>
        <taxon>Eukaryota</taxon>
        <taxon>Viridiplantae</taxon>
        <taxon>Streptophyta</taxon>
        <taxon>Embryophyta</taxon>
        <taxon>Tracheophyta</taxon>
        <taxon>Spermatophyta</taxon>
        <taxon>Magnoliopsida</taxon>
        <taxon>eudicotyledons</taxon>
        <taxon>Gunneridae</taxon>
        <taxon>Pentapetalae</taxon>
        <taxon>rosids</taxon>
        <taxon>fabids</taxon>
        <taxon>Fabales</taxon>
        <taxon>Fabaceae</taxon>
        <taxon>Papilionoideae</taxon>
        <taxon>50 kb inversion clade</taxon>
        <taxon>dalbergioids sensu lato</taxon>
        <taxon>Dalbergieae</taxon>
        <taxon>Pterocarpus clade</taxon>
        <taxon>Stylosanthes</taxon>
    </lineage>
</organism>
<dbReference type="EMBL" id="JASCZI010122586">
    <property type="protein sequence ID" value="MED6164486.1"/>
    <property type="molecule type" value="Genomic_DNA"/>
</dbReference>
<keyword evidence="2" id="KW-1185">Reference proteome</keyword>
<evidence type="ECO:0000313" key="1">
    <source>
        <dbReference type="EMBL" id="MED6164486.1"/>
    </source>
</evidence>
<comment type="caution">
    <text evidence="1">The sequence shown here is derived from an EMBL/GenBank/DDBJ whole genome shotgun (WGS) entry which is preliminary data.</text>
</comment>
<protein>
    <submittedName>
        <fullName evidence="1">Uncharacterized protein</fullName>
    </submittedName>
</protein>
<evidence type="ECO:0000313" key="2">
    <source>
        <dbReference type="Proteomes" id="UP001341840"/>
    </source>
</evidence>